<keyword evidence="3" id="KW-1185">Reference proteome</keyword>
<evidence type="ECO:0000313" key="3">
    <source>
        <dbReference type="Proteomes" id="UP000001811"/>
    </source>
</evidence>
<dbReference type="Ensembl" id="ENSOCUT00000045972.1">
    <property type="protein sequence ID" value="ENSOCUP00000040480.1"/>
    <property type="gene ID" value="ENSOCUG00000030819.1"/>
</dbReference>
<accession>A0A5F9D443</accession>
<keyword evidence="1" id="KW-0812">Transmembrane</keyword>
<dbReference type="InParanoid" id="A0A5F9D443"/>
<sequence length="89" mass="10017">MKCLNDFCHIGANILKSGFLFVYFILDKADGIAFQVRVNVKSSWLAAVIAAYHSIMLLLLKALHQRMSLKKEKPNADKYVHTGTSSYLV</sequence>
<proteinExistence type="predicted"/>
<dbReference type="Proteomes" id="UP000001811">
    <property type="component" value="Unplaced"/>
</dbReference>
<organism evidence="2 3">
    <name type="scientific">Oryctolagus cuniculus</name>
    <name type="common">Rabbit</name>
    <dbReference type="NCBI Taxonomy" id="9986"/>
    <lineage>
        <taxon>Eukaryota</taxon>
        <taxon>Metazoa</taxon>
        <taxon>Chordata</taxon>
        <taxon>Craniata</taxon>
        <taxon>Vertebrata</taxon>
        <taxon>Euteleostomi</taxon>
        <taxon>Mammalia</taxon>
        <taxon>Eutheria</taxon>
        <taxon>Euarchontoglires</taxon>
        <taxon>Glires</taxon>
        <taxon>Lagomorpha</taxon>
        <taxon>Leporidae</taxon>
        <taxon>Oryctolagus</taxon>
    </lineage>
</organism>
<name>A0A5F9D443_RABIT</name>
<evidence type="ECO:0000313" key="2">
    <source>
        <dbReference type="Ensembl" id="ENSOCUP00000040480.1"/>
    </source>
</evidence>
<keyword evidence="1" id="KW-1133">Transmembrane helix</keyword>
<reference evidence="2 3" key="1">
    <citation type="journal article" date="2011" name="Nature">
        <title>A high-resolution map of human evolutionary constraint using 29 mammals.</title>
        <authorList>
            <person name="Lindblad-Toh K."/>
            <person name="Garber M."/>
            <person name="Zuk O."/>
            <person name="Lin M.F."/>
            <person name="Parker B.J."/>
            <person name="Washietl S."/>
            <person name="Kheradpour P."/>
            <person name="Ernst J."/>
            <person name="Jordan G."/>
            <person name="Mauceli E."/>
            <person name="Ward L.D."/>
            <person name="Lowe C.B."/>
            <person name="Holloway A.K."/>
            <person name="Clamp M."/>
            <person name="Gnerre S."/>
            <person name="Alfoldi J."/>
            <person name="Beal K."/>
            <person name="Chang J."/>
            <person name="Clawson H."/>
            <person name="Cuff J."/>
            <person name="Di Palma F."/>
            <person name="Fitzgerald S."/>
            <person name="Flicek P."/>
            <person name="Guttman M."/>
            <person name="Hubisz M.J."/>
            <person name="Jaffe D.B."/>
            <person name="Jungreis I."/>
            <person name="Kent W.J."/>
            <person name="Kostka D."/>
            <person name="Lara M."/>
            <person name="Martins A.L."/>
            <person name="Massingham T."/>
            <person name="Moltke I."/>
            <person name="Raney B.J."/>
            <person name="Rasmussen M.D."/>
            <person name="Robinson J."/>
            <person name="Stark A."/>
            <person name="Vilella A.J."/>
            <person name="Wen J."/>
            <person name="Xie X."/>
            <person name="Zody M.C."/>
            <person name="Baldwin J."/>
            <person name="Bloom T."/>
            <person name="Chin C.W."/>
            <person name="Heiman D."/>
            <person name="Nicol R."/>
            <person name="Nusbaum C."/>
            <person name="Young S."/>
            <person name="Wilkinson J."/>
            <person name="Worley K.C."/>
            <person name="Kovar C.L."/>
            <person name="Muzny D.M."/>
            <person name="Gibbs R.A."/>
            <person name="Cree A."/>
            <person name="Dihn H.H."/>
            <person name="Fowler G."/>
            <person name="Jhangiani S."/>
            <person name="Joshi V."/>
            <person name="Lee S."/>
            <person name="Lewis L.R."/>
            <person name="Nazareth L.V."/>
            <person name="Okwuonu G."/>
            <person name="Santibanez J."/>
            <person name="Warren W.C."/>
            <person name="Mardis E.R."/>
            <person name="Weinstock G.M."/>
            <person name="Wilson R.K."/>
            <person name="Delehaunty K."/>
            <person name="Dooling D."/>
            <person name="Fronik C."/>
            <person name="Fulton L."/>
            <person name="Fulton B."/>
            <person name="Graves T."/>
            <person name="Minx P."/>
            <person name="Sodergren E."/>
            <person name="Birney E."/>
            <person name="Margulies E.H."/>
            <person name="Herrero J."/>
            <person name="Green E.D."/>
            <person name="Haussler D."/>
            <person name="Siepel A."/>
            <person name="Goldman N."/>
            <person name="Pollard K.S."/>
            <person name="Pedersen J.S."/>
            <person name="Lander E.S."/>
            <person name="Kellis M."/>
        </authorList>
    </citation>
    <scope>NUCLEOTIDE SEQUENCE [LARGE SCALE GENOMIC DNA]</scope>
    <source>
        <strain evidence="3">Thorbecke</strain>
    </source>
</reference>
<reference evidence="2" key="2">
    <citation type="submission" date="2025-08" db="UniProtKB">
        <authorList>
            <consortium name="Ensembl"/>
        </authorList>
    </citation>
    <scope>IDENTIFICATION</scope>
    <source>
        <strain evidence="2">Thorbecke</strain>
    </source>
</reference>
<reference evidence="2" key="3">
    <citation type="submission" date="2025-09" db="UniProtKB">
        <authorList>
            <consortium name="Ensembl"/>
        </authorList>
    </citation>
    <scope>IDENTIFICATION</scope>
    <source>
        <strain evidence="2">Thorbecke</strain>
    </source>
</reference>
<keyword evidence="1" id="KW-0472">Membrane</keyword>
<protein>
    <submittedName>
        <fullName evidence="2">Uncharacterized protein</fullName>
    </submittedName>
</protein>
<evidence type="ECO:0000256" key="1">
    <source>
        <dbReference type="SAM" id="Phobius"/>
    </source>
</evidence>
<feature type="transmembrane region" description="Helical" evidence="1">
    <location>
        <begin position="7"/>
        <end position="25"/>
    </location>
</feature>
<feature type="transmembrane region" description="Helical" evidence="1">
    <location>
        <begin position="45"/>
        <end position="63"/>
    </location>
</feature>
<dbReference type="AlphaFoldDB" id="A0A5F9D443"/>